<accession>E0XU32</accession>
<sequence length="48" mass="5471">MALGLFNTDKPSLLMRLVIFFLAIFILRSSLSRGFYSRPQASCLFKEA</sequence>
<organism evidence="2">
    <name type="scientific">uncultured Desulfobacterales bacterium HF0200_07G10</name>
    <dbReference type="NCBI Taxonomy" id="710741"/>
    <lineage>
        <taxon>Bacteria</taxon>
        <taxon>Pseudomonadati</taxon>
        <taxon>Thermodesulfobacteriota</taxon>
        <taxon>Desulfobacteria</taxon>
        <taxon>Desulfobacterales</taxon>
        <taxon>environmental samples</taxon>
    </lineage>
</organism>
<dbReference type="AlphaFoldDB" id="E0XU32"/>
<evidence type="ECO:0000256" key="1">
    <source>
        <dbReference type="SAM" id="Phobius"/>
    </source>
</evidence>
<protein>
    <submittedName>
        <fullName evidence="2">Uncharacterized protein</fullName>
    </submittedName>
</protein>
<keyword evidence="1" id="KW-1133">Transmembrane helix</keyword>
<dbReference type="EMBL" id="GU474877">
    <property type="protein sequence ID" value="ADI17923.1"/>
    <property type="molecule type" value="Genomic_DNA"/>
</dbReference>
<keyword evidence="1" id="KW-0472">Membrane</keyword>
<feature type="transmembrane region" description="Helical" evidence="1">
    <location>
        <begin position="13"/>
        <end position="31"/>
    </location>
</feature>
<proteinExistence type="predicted"/>
<reference evidence="2" key="1">
    <citation type="journal article" date="2011" name="Environ. Microbiol.">
        <title>Time-series analyses of Monterey Bay coastal microbial picoplankton using a 'genome proxy' microarray.</title>
        <authorList>
            <person name="Rich V.I."/>
            <person name="Pham V.D."/>
            <person name="Eppley J."/>
            <person name="Shi Y."/>
            <person name="DeLong E.F."/>
        </authorList>
    </citation>
    <scope>NUCLEOTIDE SEQUENCE</scope>
</reference>
<name>E0XU32_9BACT</name>
<evidence type="ECO:0000313" key="2">
    <source>
        <dbReference type="EMBL" id="ADI17923.1"/>
    </source>
</evidence>
<keyword evidence="1" id="KW-0812">Transmembrane</keyword>